<organism evidence="6 7">
    <name type="scientific">Caulobacter rhizosphaerae</name>
    <dbReference type="NCBI Taxonomy" id="2010972"/>
    <lineage>
        <taxon>Bacteria</taxon>
        <taxon>Pseudomonadati</taxon>
        <taxon>Pseudomonadota</taxon>
        <taxon>Alphaproteobacteria</taxon>
        <taxon>Caulobacterales</taxon>
        <taxon>Caulobacteraceae</taxon>
        <taxon>Caulobacter</taxon>
    </lineage>
</organism>
<dbReference type="Gene3D" id="2.40.30.170">
    <property type="match status" value="1"/>
</dbReference>
<evidence type="ECO:0000256" key="3">
    <source>
        <dbReference type="SAM" id="MobiDB-lite"/>
    </source>
</evidence>
<feature type="domain" description="CzcB-like C-terminal circularly permuted SH3-like" evidence="5">
    <location>
        <begin position="314"/>
        <end position="374"/>
    </location>
</feature>
<evidence type="ECO:0000256" key="2">
    <source>
        <dbReference type="ARBA" id="ARBA00022448"/>
    </source>
</evidence>
<dbReference type="Pfam" id="PF25919">
    <property type="entry name" value="BSH_CusB"/>
    <property type="match status" value="1"/>
</dbReference>
<evidence type="ECO:0000313" key="7">
    <source>
        <dbReference type="Proteomes" id="UP001262754"/>
    </source>
</evidence>
<keyword evidence="2" id="KW-0813">Transport</keyword>
<feature type="region of interest" description="Disordered" evidence="3">
    <location>
        <begin position="33"/>
        <end position="53"/>
    </location>
</feature>
<feature type="domain" description="CusB-like barrel-sandwich hybrid" evidence="4">
    <location>
        <begin position="96"/>
        <end position="231"/>
    </location>
</feature>
<gene>
    <name evidence="6" type="ORF">J2800_003237</name>
</gene>
<dbReference type="InterPro" id="IPR006143">
    <property type="entry name" value="RND_pump_MFP"/>
</dbReference>
<keyword evidence="7" id="KW-1185">Reference proteome</keyword>
<dbReference type="InterPro" id="IPR058649">
    <property type="entry name" value="CzcB_C"/>
</dbReference>
<reference evidence="6 7" key="1">
    <citation type="submission" date="2023-07" db="EMBL/GenBank/DDBJ databases">
        <title>Sorghum-associated microbial communities from plants grown in Nebraska, USA.</title>
        <authorList>
            <person name="Schachtman D."/>
        </authorList>
    </citation>
    <scope>NUCLEOTIDE SEQUENCE [LARGE SCALE GENOMIC DNA]</scope>
    <source>
        <strain evidence="6 7">DS2154</strain>
    </source>
</reference>
<dbReference type="InterPro" id="IPR051909">
    <property type="entry name" value="MFP_Cation_Efflux"/>
</dbReference>
<evidence type="ECO:0000259" key="5">
    <source>
        <dbReference type="Pfam" id="PF25975"/>
    </source>
</evidence>
<comment type="similarity">
    <text evidence="1">Belongs to the membrane fusion protein (MFP) (TC 8.A.1) family.</text>
</comment>
<evidence type="ECO:0000256" key="1">
    <source>
        <dbReference type="ARBA" id="ARBA00009477"/>
    </source>
</evidence>
<feature type="compositionally biased region" description="Basic and acidic residues" evidence="3">
    <location>
        <begin position="39"/>
        <end position="51"/>
    </location>
</feature>
<accession>A0ABU1N213</accession>
<evidence type="ECO:0000259" key="4">
    <source>
        <dbReference type="Pfam" id="PF25919"/>
    </source>
</evidence>
<dbReference type="Gene3D" id="1.10.287.470">
    <property type="entry name" value="Helix hairpin bin"/>
    <property type="match status" value="1"/>
</dbReference>
<dbReference type="Proteomes" id="UP001262754">
    <property type="component" value="Unassembled WGS sequence"/>
</dbReference>
<dbReference type="EMBL" id="JAVDRL010000009">
    <property type="protein sequence ID" value="MDR6532479.1"/>
    <property type="molecule type" value="Genomic_DNA"/>
</dbReference>
<proteinExistence type="inferred from homology"/>
<dbReference type="InterPro" id="IPR058790">
    <property type="entry name" value="BSH_CusB"/>
</dbReference>
<dbReference type="PANTHER" id="PTHR30097">
    <property type="entry name" value="CATION EFFLUX SYSTEM PROTEIN CUSB"/>
    <property type="match status" value="1"/>
</dbReference>
<dbReference type="NCBIfam" id="TIGR01730">
    <property type="entry name" value="RND_mfp"/>
    <property type="match status" value="1"/>
</dbReference>
<protein>
    <submittedName>
        <fullName evidence="6">Cobalt-zinc-cadmium efflux system membrane fusion protein</fullName>
    </submittedName>
</protein>
<dbReference type="RefSeq" id="WP_310033004.1">
    <property type="nucleotide sequence ID" value="NZ_JAVDRL010000009.1"/>
</dbReference>
<dbReference type="Pfam" id="PF25975">
    <property type="entry name" value="CzcB_C"/>
    <property type="match status" value="1"/>
</dbReference>
<evidence type="ECO:0000313" key="6">
    <source>
        <dbReference type="EMBL" id="MDR6532479.1"/>
    </source>
</evidence>
<name>A0ABU1N213_9CAUL</name>
<dbReference type="Gene3D" id="2.40.420.20">
    <property type="match status" value="1"/>
</dbReference>
<dbReference type="PANTHER" id="PTHR30097:SF4">
    <property type="entry name" value="SLR6042 PROTEIN"/>
    <property type="match status" value="1"/>
</dbReference>
<dbReference type="Gene3D" id="2.40.50.100">
    <property type="match status" value="1"/>
</dbReference>
<sequence>MIVRRSLIVSTIALIAAAGLGYGAAQLFQDRPAAPAPASEKDGVEHGDHGEAGLVPLKPADAAAAGVSIVTPGRGGGADILLPGRVTLAANALAALGAPVSGAVERVHVSPGAAVAVGSPIATLRSADAALGRASLDAAGAGVRAAQAAASRDRRLFEAGVVSRQDWETSQAAAEKAQADQRAAQAQVRAMGGPGANGVAVLRSPIKGVVTRLDAQVGGFLTQGALVAEIADPSRAEYVFDAPAAAAGSIRLGQVIQVQTPDGQQVPATISAVAPGASGGNTAAVRATPSDRTAPIGSVVSARVMTGAETGGAIIVPSEAVQAVEGRPVVFVVEAGGFRATPVTPGRIAAGSTEILRGLTGTERIAGKGAFLLKAELGKGEAGHED</sequence>
<comment type="caution">
    <text evidence="6">The sequence shown here is derived from an EMBL/GenBank/DDBJ whole genome shotgun (WGS) entry which is preliminary data.</text>
</comment>
<dbReference type="SUPFAM" id="SSF111369">
    <property type="entry name" value="HlyD-like secretion proteins"/>
    <property type="match status" value="1"/>
</dbReference>